<feature type="transmembrane region" description="Helical" evidence="1">
    <location>
        <begin position="77"/>
        <end position="96"/>
    </location>
</feature>
<reference evidence="2 3" key="2">
    <citation type="journal article" date="2020" name="Microbiol. Resour. Announc.">
        <title>Antarctic desert soil bacteria exhibit high novel natural product potential, evaluated through long-read genome sequencing and comparative genomics.</title>
        <authorList>
            <person name="Benaud N."/>
            <person name="Edwards R.J."/>
            <person name="Amos T.G."/>
            <person name="D'Agostino P.M."/>
            <person name="Gutierrez-Chavez C."/>
            <person name="Montgomery K."/>
            <person name="Nicetic I."/>
            <person name="Ferrari B.C."/>
        </authorList>
    </citation>
    <scope>NUCLEOTIDE SEQUENCE [LARGE SCALE GENOMIC DNA]</scope>
    <source>
        <strain evidence="2 3">SPB151</strain>
    </source>
</reference>
<organism evidence="2 3">
    <name type="scientific">Kribbella qitaiheensis</name>
    <dbReference type="NCBI Taxonomy" id="1544730"/>
    <lineage>
        <taxon>Bacteria</taxon>
        <taxon>Bacillati</taxon>
        <taxon>Actinomycetota</taxon>
        <taxon>Actinomycetes</taxon>
        <taxon>Propionibacteriales</taxon>
        <taxon>Kribbellaceae</taxon>
        <taxon>Kribbella</taxon>
    </lineage>
</organism>
<dbReference type="Proteomes" id="UP000515563">
    <property type="component" value="Chromosome"/>
</dbReference>
<dbReference type="KEGG" id="kqi:F1D05_13870"/>
<reference evidence="3" key="1">
    <citation type="submission" date="2019-09" db="EMBL/GenBank/DDBJ databases">
        <title>Antimicrobial potential of Antarctic Bacteria.</title>
        <authorList>
            <person name="Benaud N."/>
            <person name="Edwards R.J."/>
            <person name="Ferrari B.C."/>
        </authorList>
    </citation>
    <scope>NUCLEOTIDE SEQUENCE [LARGE SCALE GENOMIC DNA]</scope>
    <source>
        <strain evidence="3">SPB151</strain>
    </source>
</reference>
<name>A0A7G6WXS6_9ACTN</name>
<evidence type="ECO:0000313" key="3">
    <source>
        <dbReference type="Proteomes" id="UP000515563"/>
    </source>
</evidence>
<keyword evidence="1" id="KW-0472">Membrane</keyword>
<feature type="transmembrane region" description="Helical" evidence="1">
    <location>
        <begin position="38"/>
        <end position="57"/>
    </location>
</feature>
<evidence type="ECO:0000256" key="1">
    <source>
        <dbReference type="SAM" id="Phobius"/>
    </source>
</evidence>
<evidence type="ECO:0000313" key="2">
    <source>
        <dbReference type="EMBL" id="QNE18791.1"/>
    </source>
</evidence>
<keyword evidence="1" id="KW-1133">Transmembrane helix</keyword>
<feature type="transmembrane region" description="Helical" evidence="1">
    <location>
        <begin position="189"/>
        <end position="212"/>
    </location>
</feature>
<gene>
    <name evidence="2" type="ORF">F1D05_13870</name>
</gene>
<protein>
    <submittedName>
        <fullName evidence="2">Uncharacterized protein</fullName>
    </submittedName>
</protein>
<feature type="transmembrane region" description="Helical" evidence="1">
    <location>
        <begin position="224"/>
        <end position="247"/>
    </location>
</feature>
<proteinExistence type="predicted"/>
<keyword evidence="3" id="KW-1185">Reference proteome</keyword>
<dbReference type="AlphaFoldDB" id="A0A7G6WXS6"/>
<accession>A0A7G6WXS6</accession>
<dbReference type="RefSeq" id="WP_185448090.1">
    <property type="nucleotide sequence ID" value="NZ_CP043661.1"/>
</dbReference>
<feature type="transmembrane region" description="Helical" evidence="1">
    <location>
        <begin position="155"/>
        <end position="177"/>
    </location>
</feature>
<keyword evidence="1" id="KW-0812">Transmembrane</keyword>
<dbReference type="EMBL" id="CP043661">
    <property type="protein sequence ID" value="QNE18791.1"/>
    <property type="molecule type" value="Genomic_DNA"/>
</dbReference>
<sequence length="257" mass="27481">MSAAATQARTAALPGTATAGGRLRRVLQAMMIGLRPMILGYCLVMIVSFTIGGLITQYVGGGLDHSMWDYGTQSPKYFSAAIGITLTPALFTLMIAHGVTRRMFAIASGVLLVGTAAGIALLWVLVYQVERVIYTWAGLTQALENPHLFTKTSQVGLIFTEFFLLIVSHEVAGWLLGIGFYRFGFWKGLALLPLGVLPAAAAEFLLVAQWIAQALENTGYHRPPLAVAVPGVIAVSALGLYFGYLLIRPIGLKPAKG</sequence>
<feature type="transmembrane region" description="Helical" evidence="1">
    <location>
        <begin position="103"/>
        <end position="126"/>
    </location>
</feature>